<accession>A0ACD5Z1U7</accession>
<dbReference type="EnsemblPlants" id="AVESA.00010b.r2.6CG1114110.2">
    <property type="protein sequence ID" value="AVESA.00010b.r2.6CG1114110.2.CDS.1"/>
    <property type="gene ID" value="AVESA.00010b.r2.6CG1114110"/>
</dbReference>
<keyword evidence="2" id="KW-1185">Reference proteome</keyword>
<organism evidence="1 2">
    <name type="scientific">Avena sativa</name>
    <name type="common">Oat</name>
    <dbReference type="NCBI Taxonomy" id="4498"/>
    <lineage>
        <taxon>Eukaryota</taxon>
        <taxon>Viridiplantae</taxon>
        <taxon>Streptophyta</taxon>
        <taxon>Embryophyta</taxon>
        <taxon>Tracheophyta</taxon>
        <taxon>Spermatophyta</taxon>
        <taxon>Magnoliopsida</taxon>
        <taxon>Liliopsida</taxon>
        <taxon>Poales</taxon>
        <taxon>Poaceae</taxon>
        <taxon>BOP clade</taxon>
        <taxon>Pooideae</taxon>
        <taxon>Poodae</taxon>
        <taxon>Poeae</taxon>
        <taxon>Poeae Chloroplast Group 1 (Aveneae type)</taxon>
        <taxon>Aveninae</taxon>
        <taxon>Avena</taxon>
    </lineage>
</organism>
<dbReference type="Proteomes" id="UP001732700">
    <property type="component" value="Chromosome 6C"/>
</dbReference>
<evidence type="ECO:0000313" key="1">
    <source>
        <dbReference type="EnsemblPlants" id="AVESA.00010b.r2.6CG1114110.2.CDS.1"/>
    </source>
</evidence>
<sequence>MATSVLLAPLISMVNQKVSNYLVRQYQEMDGMEEQLAVLERKLPAILDVIIDAEEQGTHRPGVSAWLKALKAVAYKANDVFDEFKYEALRREAKRRGHHRNFSTDAVRLRPVHNPILFRYRMGKKLRKIVHTIEVLVAEMNAFGFKYRPPKATSKQWRQTDSIIIDSENIVSRETEKWQIVDILLARSTNKDLLVLPVVGMGGLGKTTFAQIIYNDPDIQKHFQLRRWVCVLDDFDVTDIANKISMSTEKDSESALEKLQQEISGRRFLIVLDDVWNRDADKWAKLKYCLQQCGGSGSAILMTTRDERVAQIMGTTQAHQLVKMEKHDLLAIFEKRAFGLDEQKPDELVQISKEIMDRCHGSPLAAKALGSVLSTQKSVEEWGAVLKKSSICDEESGILPILKLSYDDLPAHMKQCFAFCAVFPKNYVINVEKLIQLWMANDFIPSEDVIRPETKGKQIFNELASRSFFQDVNQVLIHKDESGNNYMTTCTVHDLMHDVALSVMGKECLTMDERLNHMDIFPYTVRHLFLSSYGPGAFLRALPKKKCPGIQTLLGSINASDSARKLSKCSSLRALQLCYSRLSGLPFEPKHLKHLRYLDLSGNFHIKALPEEICIMYNLQTLNLSGCERLAELPKDMKYMTGLRHLYTDGCLSLKCMPPNLGQLTSLQTLTYFVVGCSSGCSSIGELKHMNLRGQLQLCHLENVTEADITMGNHGGKKDLTQLSFAWRNGCSEVTFHEKVLDALTPNRGLQILQLDSYRSIRFPTWMTNLSVMQDLVKLGLVSCTMCDRLPQLWQLPALQVLHLERLDRLQCLCISDGPSFTSSTFPKLRVLLLFDLKSLSEWSEVKERHGQQLVFPLLEELAIRSCNKLTNLPEPPNLGASSSHGGNKTGSAFPALKKLMLHGLKSLSRWGTKEGRHVEEPKFPLLEDTNIMDCPELSTLPEAPRLKVVVFPEDRPLMWLSIARYMTAFSNVRLKISPSSPSHVQCSIQQEDGKGKWNHRAYNASMELCGSYFFHTSWKCFVNLDYLEIISCDELIYWPLEEFQCLVSLKRLTIHCCNNLIGPAKFLEEVEPERNQLLPCLQYLEIKSCPNLVEVLSLPPSLKEIYIERCSKLKFIWGKQATESHNWHVEHLNDLTLSESCSGLTASVIARDPLSPATNHTLPCIDSLTLISCQTLLELLNFPLYIKEVHIWSCPNLEFIWGKQDRKTRSQYFEQQKNLEILESCNEFTASTTVPGPLPSIVNHLPSCLEYLWIAYCESLLEITDLPSSVRTIIITDCPKLEVLSGQLQKLGHLDIRFCDNLRLVESYQGGFSSLETLSIVGCESLKCLPNKPAHT</sequence>
<protein>
    <submittedName>
        <fullName evidence="1">Uncharacterized protein</fullName>
    </submittedName>
</protein>
<name>A0ACD5Z1U7_AVESA</name>
<reference evidence="1" key="1">
    <citation type="submission" date="2021-05" db="EMBL/GenBank/DDBJ databases">
        <authorList>
            <person name="Scholz U."/>
            <person name="Mascher M."/>
            <person name="Fiebig A."/>
        </authorList>
    </citation>
    <scope>NUCLEOTIDE SEQUENCE [LARGE SCALE GENOMIC DNA]</scope>
</reference>
<reference evidence="1" key="2">
    <citation type="submission" date="2025-09" db="UniProtKB">
        <authorList>
            <consortium name="EnsemblPlants"/>
        </authorList>
    </citation>
    <scope>IDENTIFICATION</scope>
</reference>
<evidence type="ECO:0000313" key="2">
    <source>
        <dbReference type="Proteomes" id="UP001732700"/>
    </source>
</evidence>
<proteinExistence type="predicted"/>